<proteinExistence type="predicted"/>
<feature type="region of interest" description="Disordered" evidence="1">
    <location>
        <begin position="68"/>
        <end position="89"/>
    </location>
</feature>
<dbReference type="Proteomes" id="UP000007801">
    <property type="component" value="Unassembled WGS sequence"/>
</dbReference>
<evidence type="ECO:0000313" key="3">
    <source>
        <dbReference type="Proteomes" id="UP000007801"/>
    </source>
</evidence>
<dbReference type="GeneID" id="6503954"/>
<dbReference type="KEGG" id="dan:6503954"/>
<feature type="compositionally biased region" description="Basic and acidic residues" evidence="1">
    <location>
        <begin position="158"/>
        <end position="180"/>
    </location>
</feature>
<feature type="region of interest" description="Disordered" evidence="1">
    <location>
        <begin position="27"/>
        <end position="54"/>
    </location>
</feature>
<evidence type="ECO:0000256" key="1">
    <source>
        <dbReference type="SAM" id="MobiDB-lite"/>
    </source>
</evidence>
<feature type="compositionally biased region" description="Low complexity" evidence="1">
    <location>
        <begin position="42"/>
        <end position="54"/>
    </location>
</feature>
<sequence>MFFLRAFRGFGDSCEVAPIETVESSPARAPKKARVPKKAVKKASGGSAKKLLKGKPSVKATKKLVVKNARSRANGKPKAAAKKPKKLVKRKPVEIEVAPVVKDLTFFGESSDDTFRDVPSLTAILGRSLDTHIETEPGKQPRARQSSETKKQRSSAGKRKEGSSKGESKRKGSAKTERLVGTRKQIQDLMGSL</sequence>
<gene>
    <name evidence="2" type="primary">Dana\GF21270</name>
    <name evidence="2" type="synonym">dana_GLEANR_4483</name>
    <name evidence="2" type="ORF">GF21270</name>
</gene>
<organism evidence="2 3">
    <name type="scientific">Drosophila ananassae</name>
    <name type="common">Fruit fly</name>
    <dbReference type="NCBI Taxonomy" id="7217"/>
    <lineage>
        <taxon>Eukaryota</taxon>
        <taxon>Metazoa</taxon>
        <taxon>Ecdysozoa</taxon>
        <taxon>Arthropoda</taxon>
        <taxon>Hexapoda</taxon>
        <taxon>Insecta</taxon>
        <taxon>Pterygota</taxon>
        <taxon>Neoptera</taxon>
        <taxon>Endopterygota</taxon>
        <taxon>Diptera</taxon>
        <taxon>Brachycera</taxon>
        <taxon>Muscomorpha</taxon>
        <taxon>Ephydroidea</taxon>
        <taxon>Drosophilidae</taxon>
        <taxon>Drosophila</taxon>
        <taxon>Sophophora</taxon>
    </lineage>
</organism>
<name>B3MRF5_DROAN</name>
<reference evidence="2 3" key="1">
    <citation type="journal article" date="2007" name="Nature">
        <title>Evolution of genes and genomes on the Drosophila phylogeny.</title>
        <authorList>
            <consortium name="Drosophila 12 Genomes Consortium"/>
            <person name="Clark A.G."/>
            <person name="Eisen M.B."/>
            <person name="Smith D.R."/>
            <person name="Bergman C.M."/>
            <person name="Oliver B."/>
            <person name="Markow T.A."/>
            <person name="Kaufman T.C."/>
            <person name="Kellis M."/>
            <person name="Gelbart W."/>
            <person name="Iyer V.N."/>
            <person name="Pollard D.A."/>
            <person name="Sackton T.B."/>
            <person name="Larracuente A.M."/>
            <person name="Singh N.D."/>
            <person name="Abad J.P."/>
            <person name="Abt D.N."/>
            <person name="Adryan B."/>
            <person name="Aguade M."/>
            <person name="Akashi H."/>
            <person name="Anderson W.W."/>
            <person name="Aquadro C.F."/>
            <person name="Ardell D.H."/>
            <person name="Arguello R."/>
            <person name="Artieri C.G."/>
            <person name="Barbash D.A."/>
            <person name="Barker D."/>
            <person name="Barsanti P."/>
            <person name="Batterham P."/>
            <person name="Batzoglou S."/>
            <person name="Begun D."/>
            <person name="Bhutkar A."/>
            <person name="Blanco E."/>
            <person name="Bosak S.A."/>
            <person name="Bradley R.K."/>
            <person name="Brand A.D."/>
            <person name="Brent M.R."/>
            <person name="Brooks A.N."/>
            <person name="Brown R.H."/>
            <person name="Butlin R.K."/>
            <person name="Caggese C."/>
            <person name="Calvi B.R."/>
            <person name="Bernardo de Carvalho A."/>
            <person name="Caspi A."/>
            <person name="Castrezana S."/>
            <person name="Celniker S.E."/>
            <person name="Chang J.L."/>
            <person name="Chapple C."/>
            <person name="Chatterji S."/>
            <person name="Chinwalla A."/>
            <person name="Civetta A."/>
            <person name="Clifton S.W."/>
            <person name="Comeron J.M."/>
            <person name="Costello J.C."/>
            <person name="Coyne J.A."/>
            <person name="Daub J."/>
            <person name="David R.G."/>
            <person name="Delcher A.L."/>
            <person name="Delehaunty K."/>
            <person name="Do C.B."/>
            <person name="Ebling H."/>
            <person name="Edwards K."/>
            <person name="Eickbush T."/>
            <person name="Evans J.D."/>
            <person name="Filipski A."/>
            <person name="Findeiss S."/>
            <person name="Freyhult E."/>
            <person name="Fulton L."/>
            <person name="Fulton R."/>
            <person name="Garcia A.C."/>
            <person name="Gardiner A."/>
            <person name="Garfield D.A."/>
            <person name="Garvin B.E."/>
            <person name="Gibson G."/>
            <person name="Gilbert D."/>
            <person name="Gnerre S."/>
            <person name="Godfrey J."/>
            <person name="Good R."/>
            <person name="Gotea V."/>
            <person name="Gravely B."/>
            <person name="Greenberg A.J."/>
            <person name="Griffiths-Jones S."/>
            <person name="Gross S."/>
            <person name="Guigo R."/>
            <person name="Gustafson E.A."/>
            <person name="Haerty W."/>
            <person name="Hahn M.W."/>
            <person name="Halligan D.L."/>
            <person name="Halpern A.L."/>
            <person name="Halter G.M."/>
            <person name="Han M.V."/>
            <person name="Heger A."/>
            <person name="Hillier L."/>
            <person name="Hinrichs A.S."/>
            <person name="Holmes I."/>
            <person name="Hoskins R.A."/>
            <person name="Hubisz M.J."/>
            <person name="Hultmark D."/>
            <person name="Huntley M.A."/>
            <person name="Jaffe D.B."/>
            <person name="Jagadeeshan S."/>
            <person name="Jeck W.R."/>
            <person name="Johnson J."/>
            <person name="Jones C.D."/>
            <person name="Jordan W.C."/>
            <person name="Karpen G.H."/>
            <person name="Kataoka E."/>
            <person name="Keightley P.D."/>
            <person name="Kheradpour P."/>
            <person name="Kirkness E.F."/>
            <person name="Koerich L.B."/>
            <person name="Kristiansen K."/>
            <person name="Kudrna D."/>
            <person name="Kulathinal R.J."/>
            <person name="Kumar S."/>
            <person name="Kwok R."/>
            <person name="Lander E."/>
            <person name="Langley C.H."/>
            <person name="Lapoint R."/>
            <person name="Lazzaro B.P."/>
            <person name="Lee S.J."/>
            <person name="Levesque L."/>
            <person name="Li R."/>
            <person name="Lin C.F."/>
            <person name="Lin M.F."/>
            <person name="Lindblad-Toh K."/>
            <person name="Llopart A."/>
            <person name="Long M."/>
            <person name="Low L."/>
            <person name="Lozovsky E."/>
            <person name="Lu J."/>
            <person name="Luo M."/>
            <person name="Machado C.A."/>
            <person name="Makalowski W."/>
            <person name="Marzo M."/>
            <person name="Matsuda M."/>
            <person name="Matzkin L."/>
            <person name="McAllister B."/>
            <person name="McBride C.S."/>
            <person name="McKernan B."/>
            <person name="McKernan K."/>
            <person name="Mendez-Lago M."/>
            <person name="Minx P."/>
            <person name="Mollenhauer M.U."/>
            <person name="Montooth K."/>
            <person name="Mount S.M."/>
            <person name="Mu X."/>
            <person name="Myers E."/>
            <person name="Negre B."/>
            <person name="Newfeld S."/>
            <person name="Nielsen R."/>
            <person name="Noor M.A."/>
            <person name="O'Grady P."/>
            <person name="Pachter L."/>
            <person name="Papaceit M."/>
            <person name="Parisi M.J."/>
            <person name="Parisi M."/>
            <person name="Parts L."/>
            <person name="Pedersen J.S."/>
            <person name="Pesole G."/>
            <person name="Phillippy A.M."/>
            <person name="Ponting C.P."/>
            <person name="Pop M."/>
            <person name="Porcelli D."/>
            <person name="Powell J.R."/>
            <person name="Prohaska S."/>
            <person name="Pruitt K."/>
            <person name="Puig M."/>
            <person name="Quesneville H."/>
            <person name="Ram K.R."/>
            <person name="Rand D."/>
            <person name="Rasmussen M.D."/>
            <person name="Reed L.K."/>
            <person name="Reenan R."/>
            <person name="Reily A."/>
            <person name="Remington K.A."/>
            <person name="Rieger T.T."/>
            <person name="Ritchie M.G."/>
            <person name="Robin C."/>
            <person name="Rogers Y.H."/>
            <person name="Rohde C."/>
            <person name="Rozas J."/>
            <person name="Rubenfield M.J."/>
            <person name="Ruiz A."/>
            <person name="Russo S."/>
            <person name="Salzberg S.L."/>
            <person name="Sanchez-Gracia A."/>
            <person name="Saranga D.J."/>
            <person name="Sato H."/>
            <person name="Schaeffer S.W."/>
            <person name="Schatz M.C."/>
            <person name="Schlenke T."/>
            <person name="Schwartz R."/>
            <person name="Segarra C."/>
            <person name="Singh R.S."/>
            <person name="Sirot L."/>
            <person name="Sirota M."/>
            <person name="Sisneros N.B."/>
            <person name="Smith C.D."/>
            <person name="Smith T.F."/>
            <person name="Spieth J."/>
            <person name="Stage D.E."/>
            <person name="Stark A."/>
            <person name="Stephan W."/>
            <person name="Strausberg R.L."/>
            <person name="Strempel S."/>
            <person name="Sturgill D."/>
            <person name="Sutton G."/>
            <person name="Sutton G.G."/>
            <person name="Tao W."/>
            <person name="Teichmann S."/>
            <person name="Tobari Y.N."/>
            <person name="Tomimura Y."/>
            <person name="Tsolas J.M."/>
            <person name="Valente V.L."/>
            <person name="Venter E."/>
            <person name="Venter J.C."/>
            <person name="Vicario S."/>
            <person name="Vieira F.G."/>
            <person name="Vilella A.J."/>
            <person name="Villasante A."/>
            <person name="Walenz B."/>
            <person name="Wang J."/>
            <person name="Wasserman M."/>
            <person name="Watts T."/>
            <person name="Wilson D."/>
            <person name="Wilson R.K."/>
            <person name="Wing R.A."/>
            <person name="Wolfner M.F."/>
            <person name="Wong A."/>
            <person name="Wong G.K."/>
            <person name="Wu C.I."/>
            <person name="Wu G."/>
            <person name="Yamamoto D."/>
            <person name="Yang H.P."/>
            <person name="Yang S.P."/>
            <person name="Yorke J.A."/>
            <person name="Yoshida K."/>
            <person name="Zdobnov E."/>
            <person name="Zhang P."/>
            <person name="Zhang Y."/>
            <person name="Zimin A.V."/>
            <person name="Baldwin J."/>
            <person name="Abdouelleil A."/>
            <person name="Abdulkadir J."/>
            <person name="Abebe A."/>
            <person name="Abera B."/>
            <person name="Abreu J."/>
            <person name="Acer S.C."/>
            <person name="Aftuck L."/>
            <person name="Alexander A."/>
            <person name="An P."/>
            <person name="Anderson E."/>
            <person name="Anderson S."/>
            <person name="Arachi H."/>
            <person name="Azer M."/>
            <person name="Bachantsang P."/>
            <person name="Barry A."/>
            <person name="Bayul T."/>
            <person name="Berlin A."/>
            <person name="Bessette D."/>
            <person name="Bloom T."/>
            <person name="Blye J."/>
            <person name="Boguslavskiy L."/>
            <person name="Bonnet C."/>
            <person name="Boukhgalter B."/>
            <person name="Bourzgui I."/>
            <person name="Brown A."/>
            <person name="Cahill P."/>
            <person name="Channer S."/>
            <person name="Cheshatsang Y."/>
            <person name="Chuda L."/>
            <person name="Citroen M."/>
            <person name="Collymore A."/>
            <person name="Cooke P."/>
            <person name="Costello M."/>
            <person name="D'Aco K."/>
            <person name="Daza R."/>
            <person name="De Haan G."/>
            <person name="DeGray S."/>
            <person name="DeMaso C."/>
            <person name="Dhargay N."/>
            <person name="Dooley K."/>
            <person name="Dooley E."/>
            <person name="Doricent M."/>
            <person name="Dorje P."/>
            <person name="Dorjee K."/>
            <person name="Dupes A."/>
            <person name="Elong R."/>
            <person name="Falk J."/>
            <person name="Farina A."/>
            <person name="Faro S."/>
            <person name="Ferguson D."/>
            <person name="Fisher S."/>
            <person name="Foley C.D."/>
            <person name="Franke A."/>
            <person name="Friedrich D."/>
            <person name="Gadbois L."/>
            <person name="Gearin G."/>
            <person name="Gearin C.R."/>
            <person name="Giannoukos G."/>
            <person name="Goode T."/>
            <person name="Graham J."/>
            <person name="Grandbois E."/>
            <person name="Grewal S."/>
            <person name="Gyaltsen K."/>
            <person name="Hafez N."/>
            <person name="Hagos B."/>
            <person name="Hall J."/>
            <person name="Henson C."/>
            <person name="Hollinger A."/>
            <person name="Honan T."/>
            <person name="Huard M.D."/>
            <person name="Hughes L."/>
            <person name="Hurhula B."/>
            <person name="Husby M.E."/>
            <person name="Kamat A."/>
            <person name="Kanga B."/>
            <person name="Kashin S."/>
            <person name="Khazanovich D."/>
            <person name="Kisner P."/>
            <person name="Lance K."/>
            <person name="Lara M."/>
            <person name="Lee W."/>
            <person name="Lennon N."/>
            <person name="Letendre F."/>
            <person name="LeVine R."/>
            <person name="Lipovsky A."/>
            <person name="Liu X."/>
            <person name="Liu J."/>
            <person name="Liu S."/>
            <person name="Lokyitsang T."/>
            <person name="Lokyitsang Y."/>
            <person name="Lubonja R."/>
            <person name="Lui A."/>
            <person name="MacDonald P."/>
            <person name="Magnisalis V."/>
            <person name="Maru K."/>
            <person name="Matthews C."/>
            <person name="McCusker W."/>
            <person name="McDonough S."/>
            <person name="Mehta T."/>
            <person name="Meldrim J."/>
            <person name="Meneus L."/>
            <person name="Mihai O."/>
            <person name="Mihalev A."/>
            <person name="Mihova T."/>
            <person name="Mittelman R."/>
            <person name="Mlenga V."/>
            <person name="Montmayeur A."/>
            <person name="Mulrain L."/>
            <person name="Navidi A."/>
            <person name="Naylor J."/>
            <person name="Negash T."/>
            <person name="Nguyen T."/>
            <person name="Nguyen N."/>
            <person name="Nicol R."/>
            <person name="Norbu C."/>
            <person name="Norbu N."/>
            <person name="Novod N."/>
            <person name="O'Neill B."/>
            <person name="Osman S."/>
            <person name="Markiewicz E."/>
            <person name="Oyono O.L."/>
            <person name="Patti C."/>
            <person name="Phunkhang P."/>
            <person name="Pierre F."/>
            <person name="Priest M."/>
            <person name="Raghuraman S."/>
            <person name="Rege F."/>
            <person name="Reyes R."/>
            <person name="Rise C."/>
            <person name="Rogov P."/>
            <person name="Ross K."/>
            <person name="Ryan E."/>
            <person name="Settipalli S."/>
            <person name="Shea T."/>
            <person name="Sherpa N."/>
            <person name="Shi L."/>
            <person name="Shih D."/>
            <person name="Sparrow T."/>
            <person name="Spaulding J."/>
            <person name="Stalker J."/>
            <person name="Stange-Thomann N."/>
            <person name="Stavropoulos S."/>
            <person name="Stone C."/>
            <person name="Strader C."/>
            <person name="Tesfaye S."/>
            <person name="Thomson T."/>
            <person name="Thoulutsang Y."/>
            <person name="Thoulutsang D."/>
            <person name="Topham K."/>
            <person name="Topping I."/>
            <person name="Tsamla T."/>
            <person name="Vassiliev H."/>
            <person name="Vo A."/>
            <person name="Wangchuk T."/>
            <person name="Wangdi T."/>
            <person name="Weiand M."/>
            <person name="Wilkinson J."/>
            <person name="Wilson A."/>
            <person name="Yadav S."/>
            <person name="Young G."/>
            <person name="Yu Q."/>
            <person name="Zembek L."/>
            <person name="Zhong D."/>
            <person name="Zimmer A."/>
            <person name="Zwirko Z."/>
            <person name="Jaffe D.B."/>
            <person name="Alvarez P."/>
            <person name="Brockman W."/>
            <person name="Butler J."/>
            <person name="Chin C."/>
            <person name="Gnerre S."/>
            <person name="Grabherr M."/>
            <person name="Kleber M."/>
            <person name="Mauceli E."/>
            <person name="MacCallum I."/>
        </authorList>
    </citation>
    <scope>NUCLEOTIDE SEQUENCE [LARGE SCALE GENOMIC DNA]</scope>
    <source>
        <strain evidence="3">Tucson 14024-0371.13</strain>
    </source>
</reference>
<feature type="region of interest" description="Disordered" evidence="1">
    <location>
        <begin position="128"/>
        <end position="193"/>
    </location>
</feature>
<protein>
    <submittedName>
        <fullName evidence="2">Uncharacterized protein</fullName>
    </submittedName>
</protein>
<accession>B3MRF5</accession>
<dbReference type="AlphaFoldDB" id="B3MRF5"/>
<dbReference type="HOGENOM" id="CLU_1367491_0_0_1"/>
<feature type="compositionally biased region" description="Basic and acidic residues" evidence="1">
    <location>
        <begin position="129"/>
        <end position="151"/>
    </location>
</feature>
<keyword evidence="3" id="KW-1185">Reference proteome</keyword>
<dbReference type="EMBL" id="CH902622">
    <property type="protein sequence ID" value="EDV34360.2"/>
    <property type="molecule type" value="Genomic_DNA"/>
</dbReference>
<feature type="compositionally biased region" description="Basic residues" evidence="1">
    <location>
        <begin position="29"/>
        <end position="41"/>
    </location>
</feature>
<dbReference type="InParanoid" id="B3MRF5"/>
<evidence type="ECO:0000313" key="2">
    <source>
        <dbReference type="EMBL" id="EDV34360.2"/>
    </source>
</evidence>